<name>A0A1F5V924_9BACT</name>
<dbReference type="InterPro" id="IPR051161">
    <property type="entry name" value="Mannose-6P_isomerase_type2"/>
</dbReference>
<evidence type="ECO:0000259" key="1">
    <source>
        <dbReference type="Pfam" id="PF01050"/>
    </source>
</evidence>
<comment type="caution">
    <text evidence="2">The sequence shown here is derived from an EMBL/GenBank/DDBJ whole genome shotgun (WGS) entry which is preliminary data.</text>
</comment>
<dbReference type="AlphaFoldDB" id="A0A1F5V924"/>
<evidence type="ECO:0000313" key="2">
    <source>
        <dbReference type="EMBL" id="OGF59936.1"/>
    </source>
</evidence>
<dbReference type="InterPro" id="IPR014710">
    <property type="entry name" value="RmlC-like_jellyroll"/>
</dbReference>
<dbReference type="GO" id="GO:0009298">
    <property type="term" value="P:GDP-mannose biosynthetic process"/>
    <property type="evidence" value="ECO:0007669"/>
    <property type="project" value="TreeGrafter"/>
</dbReference>
<dbReference type="PANTHER" id="PTHR46390">
    <property type="entry name" value="MANNOSE-1-PHOSPHATE GUANYLYLTRANSFERASE"/>
    <property type="match status" value="1"/>
</dbReference>
<dbReference type="PANTHER" id="PTHR46390:SF1">
    <property type="entry name" value="MANNOSE-1-PHOSPHATE GUANYLYLTRANSFERASE"/>
    <property type="match status" value="1"/>
</dbReference>
<dbReference type="STRING" id="1817863.A2Y62_07735"/>
<dbReference type="CDD" id="cd02213">
    <property type="entry name" value="cupin_PMI_typeII_C"/>
    <property type="match status" value="1"/>
</dbReference>
<dbReference type="Pfam" id="PF01050">
    <property type="entry name" value="MannoseP_isomer"/>
    <property type="match status" value="1"/>
</dbReference>
<evidence type="ECO:0000313" key="3">
    <source>
        <dbReference type="Proteomes" id="UP000178943"/>
    </source>
</evidence>
<dbReference type="GO" id="GO:0005976">
    <property type="term" value="P:polysaccharide metabolic process"/>
    <property type="evidence" value="ECO:0007669"/>
    <property type="project" value="InterPro"/>
</dbReference>
<proteinExistence type="predicted"/>
<protein>
    <recommendedName>
        <fullName evidence="1">Mannose-6-phosphate isomerase type II C-terminal domain-containing protein</fullName>
    </recommendedName>
</protein>
<dbReference type="InterPro" id="IPR001538">
    <property type="entry name" value="Man6P_isomerase-2_C"/>
</dbReference>
<dbReference type="SUPFAM" id="SSF51182">
    <property type="entry name" value="RmlC-like cupins"/>
    <property type="match status" value="1"/>
</dbReference>
<dbReference type="Proteomes" id="UP000178943">
    <property type="component" value="Unassembled WGS sequence"/>
</dbReference>
<feature type="domain" description="Mannose-6-phosphate isomerase type II C-terminal" evidence="1">
    <location>
        <begin position="9"/>
        <end position="110"/>
    </location>
</feature>
<dbReference type="GO" id="GO:0004475">
    <property type="term" value="F:mannose-1-phosphate guanylyltransferase (GTP) activity"/>
    <property type="evidence" value="ECO:0007669"/>
    <property type="project" value="TreeGrafter"/>
</dbReference>
<sequence>MKKVLSEDRPWGNWRIIEEHAHYKIKAITVAPHQRLSLQLHHKRCEHWIVVQGKALITKDNKEILLKTYEHIDIPSETPHRITNNTDESVVIIEIQYGVCDENDIIRIEDDYGRS</sequence>
<accession>A0A1F5V924</accession>
<reference evidence="2 3" key="1">
    <citation type="journal article" date="2016" name="Nat. Commun.">
        <title>Thousands of microbial genomes shed light on interconnected biogeochemical processes in an aquifer system.</title>
        <authorList>
            <person name="Anantharaman K."/>
            <person name="Brown C.T."/>
            <person name="Hug L.A."/>
            <person name="Sharon I."/>
            <person name="Castelle C.J."/>
            <person name="Probst A.J."/>
            <person name="Thomas B.C."/>
            <person name="Singh A."/>
            <person name="Wilkins M.J."/>
            <person name="Karaoz U."/>
            <person name="Brodie E.L."/>
            <person name="Williams K.H."/>
            <person name="Hubbard S.S."/>
            <person name="Banfield J.F."/>
        </authorList>
    </citation>
    <scope>NUCLEOTIDE SEQUENCE [LARGE SCALE GENOMIC DNA]</scope>
</reference>
<organism evidence="2 3">
    <name type="scientific">Candidatus Fischerbacteria bacterium RBG_13_37_8</name>
    <dbReference type="NCBI Taxonomy" id="1817863"/>
    <lineage>
        <taxon>Bacteria</taxon>
        <taxon>Candidatus Fischeribacteriota</taxon>
    </lineage>
</organism>
<dbReference type="EMBL" id="MFGW01000205">
    <property type="protein sequence ID" value="OGF59936.1"/>
    <property type="molecule type" value="Genomic_DNA"/>
</dbReference>
<dbReference type="Gene3D" id="2.60.120.10">
    <property type="entry name" value="Jelly Rolls"/>
    <property type="match status" value="1"/>
</dbReference>
<dbReference type="InterPro" id="IPR011051">
    <property type="entry name" value="RmlC_Cupin_sf"/>
</dbReference>
<gene>
    <name evidence="2" type="ORF">A2Y62_07735</name>
</gene>